<dbReference type="InterPro" id="IPR001645">
    <property type="entry name" value="Folylpolyglutamate_synth"/>
</dbReference>
<evidence type="ECO:0000256" key="11">
    <source>
        <dbReference type="ARBA" id="ARBA00022741"/>
    </source>
</evidence>
<keyword evidence="9 22" id="KW-0436">Ligase</keyword>
<keyword evidence="11 22" id="KW-0547">Nucleotide-binding</keyword>
<dbReference type="InterPro" id="IPR004101">
    <property type="entry name" value="Mur_ligase_C"/>
</dbReference>
<keyword evidence="26" id="KW-1185">Reference proteome</keyword>
<feature type="domain" description="Mur ligase central" evidence="24">
    <location>
        <begin position="48"/>
        <end position="266"/>
    </location>
</feature>
<accession>A0A1G7E4X2</accession>
<dbReference type="PANTHER" id="PTHR11136:SF0">
    <property type="entry name" value="DIHYDROFOLATE SYNTHETASE-RELATED"/>
    <property type="match status" value="1"/>
</dbReference>
<dbReference type="GO" id="GO:0005737">
    <property type="term" value="C:cytoplasm"/>
    <property type="evidence" value="ECO:0007669"/>
    <property type="project" value="TreeGrafter"/>
</dbReference>
<dbReference type="NCBIfam" id="TIGR01499">
    <property type="entry name" value="folC"/>
    <property type="match status" value="1"/>
</dbReference>
<dbReference type="AlphaFoldDB" id="A0A1G7E4X2"/>
<evidence type="ECO:0000313" key="25">
    <source>
        <dbReference type="EMBL" id="SDE58506.1"/>
    </source>
</evidence>
<dbReference type="GO" id="GO:0005524">
    <property type="term" value="F:ATP binding"/>
    <property type="evidence" value="ECO:0007669"/>
    <property type="project" value="UniProtKB-KW"/>
</dbReference>
<comment type="catalytic activity">
    <reaction evidence="20">
        <text>(6R)-5,10-methylenetetrahydrofolyl-(gamma-L-Glu)(n) + L-glutamate + ATP = (6R)-5,10-methylenetetrahydrofolyl-(gamma-L-Glu)(n+1) + ADP + phosphate + H(+)</text>
        <dbReference type="Rhea" id="RHEA:51912"/>
        <dbReference type="Rhea" id="RHEA-COMP:13257"/>
        <dbReference type="Rhea" id="RHEA-COMP:13258"/>
        <dbReference type="ChEBI" id="CHEBI:15378"/>
        <dbReference type="ChEBI" id="CHEBI:29985"/>
        <dbReference type="ChEBI" id="CHEBI:30616"/>
        <dbReference type="ChEBI" id="CHEBI:43474"/>
        <dbReference type="ChEBI" id="CHEBI:136572"/>
        <dbReference type="ChEBI" id="CHEBI:456216"/>
        <dbReference type="EC" id="6.3.2.17"/>
    </reaction>
</comment>
<keyword evidence="14" id="KW-0289">Folate biosynthesis</keyword>
<evidence type="ECO:0000256" key="12">
    <source>
        <dbReference type="ARBA" id="ARBA00022840"/>
    </source>
</evidence>
<evidence type="ECO:0000256" key="20">
    <source>
        <dbReference type="ARBA" id="ARBA00049035"/>
    </source>
</evidence>
<evidence type="ECO:0000256" key="10">
    <source>
        <dbReference type="ARBA" id="ARBA00022723"/>
    </source>
</evidence>
<dbReference type="STRING" id="637679.GCA_001550055_00057"/>
<evidence type="ECO:0000256" key="15">
    <source>
        <dbReference type="ARBA" id="ARBA00030048"/>
    </source>
</evidence>
<dbReference type="EMBL" id="FNAK01000008">
    <property type="protein sequence ID" value="SDE58506.1"/>
    <property type="molecule type" value="Genomic_DNA"/>
</dbReference>
<dbReference type="Gene3D" id="3.90.190.20">
    <property type="entry name" value="Mur ligase, C-terminal domain"/>
    <property type="match status" value="1"/>
</dbReference>
<dbReference type="Gene3D" id="3.40.1190.10">
    <property type="entry name" value="Mur-like, catalytic domain"/>
    <property type="match status" value="1"/>
</dbReference>
<gene>
    <name evidence="25" type="ORF">SAMN04488071_3278</name>
</gene>
<comment type="catalytic activity">
    <reaction evidence="19">
        <text>10-formyltetrahydrofolyl-(gamma-L-Glu)(n) + L-glutamate + ATP = 10-formyltetrahydrofolyl-(gamma-L-Glu)(n+1) + ADP + phosphate + H(+)</text>
        <dbReference type="Rhea" id="RHEA:51904"/>
        <dbReference type="Rhea" id="RHEA-COMP:13088"/>
        <dbReference type="Rhea" id="RHEA-COMP:14300"/>
        <dbReference type="ChEBI" id="CHEBI:15378"/>
        <dbReference type="ChEBI" id="CHEBI:29985"/>
        <dbReference type="ChEBI" id="CHEBI:30616"/>
        <dbReference type="ChEBI" id="CHEBI:43474"/>
        <dbReference type="ChEBI" id="CHEBI:134413"/>
        <dbReference type="ChEBI" id="CHEBI:456216"/>
        <dbReference type="EC" id="6.3.2.17"/>
    </reaction>
</comment>
<dbReference type="GO" id="GO:0046654">
    <property type="term" value="P:tetrahydrofolate biosynthetic process"/>
    <property type="evidence" value="ECO:0007669"/>
    <property type="project" value="UniProtKB-UniPathway"/>
</dbReference>
<dbReference type="OrthoDB" id="9809356at2"/>
<comment type="similarity">
    <text evidence="5 22">Belongs to the folylpolyglutamate synthase family.</text>
</comment>
<evidence type="ECO:0000256" key="7">
    <source>
        <dbReference type="ARBA" id="ARBA00013025"/>
    </source>
</evidence>
<dbReference type="Pfam" id="PF08245">
    <property type="entry name" value="Mur_ligase_M"/>
    <property type="match status" value="1"/>
</dbReference>
<evidence type="ECO:0000259" key="23">
    <source>
        <dbReference type="Pfam" id="PF02875"/>
    </source>
</evidence>
<evidence type="ECO:0000256" key="4">
    <source>
        <dbReference type="ARBA" id="ARBA00005150"/>
    </source>
</evidence>
<dbReference type="InterPro" id="IPR036565">
    <property type="entry name" value="Mur-like_cat_sf"/>
</dbReference>
<evidence type="ECO:0000256" key="18">
    <source>
        <dbReference type="ARBA" id="ARBA00047493"/>
    </source>
</evidence>
<keyword evidence="10" id="KW-0479">Metal-binding</keyword>
<dbReference type="SUPFAM" id="SSF53244">
    <property type="entry name" value="MurD-like peptide ligases, peptide-binding domain"/>
    <property type="match status" value="1"/>
</dbReference>
<evidence type="ECO:0000256" key="22">
    <source>
        <dbReference type="PIRNR" id="PIRNR001563"/>
    </source>
</evidence>
<dbReference type="RefSeq" id="WP_139167671.1">
    <property type="nucleotide sequence ID" value="NZ_FNAK01000008.1"/>
</dbReference>
<name>A0A1G7E4X2_9PROT</name>
<dbReference type="GO" id="GO:0046872">
    <property type="term" value="F:metal ion binding"/>
    <property type="evidence" value="ECO:0007669"/>
    <property type="project" value="UniProtKB-KW"/>
</dbReference>
<dbReference type="EC" id="6.3.2.12" evidence="6"/>
<evidence type="ECO:0000313" key="26">
    <source>
        <dbReference type="Proteomes" id="UP000183685"/>
    </source>
</evidence>
<evidence type="ECO:0000256" key="1">
    <source>
        <dbReference type="ARBA" id="ARBA00001946"/>
    </source>
</evidence>
<comment type="pathway">
    <text evidence="3">Cofactor biosynthesis; tetrahydrofolate biosynthesis; 7,8-dihydrofolate from 2-amino-4-hydroxy-6-hydroxymethyl-7,8-dihydropteridine diphosphate and 4-aminobenzoate: step 2/2.</text>
</comment>
<comment type="catalytic activity">
    <reaction evidence="21">
        <text>7,8-dihydropteroate + L-glutamate + ATP = 7,8-dihydrofolate + ADP + phosphate + H(+)</text>
        <dbReference type="Rhea" id="RHEA:23584"/>
        <dbReference type="ChEBI" id="CHEBI:15378"/>
        <dbReference type="ChEBI" id="CHEBI:17839"/>
        <dbReference type="ChEBI" id="CHEBI:29985"/>
        <dbReference type="ChEBI" id="CHEBI:30616"/>
        <dbReference type="ChEBI" id="CHEBI:43474"/>
        <dbReference type="ChEBI" id="CHEBI:57451"/>
        <dbReference type="ChEBI" id="CHEBI:456216"/>
        <dbReference type="EC" id="6.3.2.12"/>
    </reaction>
</comment>
<dbReference type="EC" id="6.3.2.17" evidence="7"/>
<evidence type="ECO:0000256" key="3">
    <source>
        <dbReference type="ARBA" id="ARBA00004799"/>
    </source>
</evidence>
<dbReference type="SUPFAM" id="SSF53623">
    <property type="entry name" value="MurD-like peptide ligases, catalytic domain"/>
    <property type="match status" value="1"/>
</dbReference>
<comment type="pathway">
    <text evidence="4">Cofactor biosynthesis; tetrahydrofolylpolyglutamate biosynthesis.</text>
</comment>
<comment type="cofactor">
    <cofactor evidence="1">
        <name>Mg(2+)</name>
        <dbReference type="ChEBI" id="CHEBI:18420"/>
    </cofactor>
</comment>
<dbReference type="InterPro" id="IPR018109">
    <property type="entry name" value="Folylpolyglutamate_synth_CS"/>
</dbReference>
<evidence type="ECO:0000256" key="16">
    <source>
        <dbReference type="ARBA" id="ARBA00030592"/>
    </source>
</evidence>
<feature type="domain" description="Mur ligase C-terminal" evidence="23">
    <location>
        <begin position="311"/>
        <end position="422"/>
    </location>
</feature>
<dbReference type="InterPro" id="IPR036615">
    <property type="entry name" value="Mur_ligase_C_dom_sf"/>
</dbReference>
<sequence length="439" mass="46781">MDTSASDAVLARLMRLHPKKIDLSLGRMERLLEHLGRPQDKLPPVIHIAGTNGKGSTTATLRAIAEAAGHRVHVYTSPHLVRFAERIRVAGKLISEDALTELLEECEEANGEEPITFFEVTTAAAILAFARTPADLCILEVGLGGRLDATNVVDKPAAVGITPVSMDHEQFLGDTLADIAFEKAGIIKEGVPTVVGPQMGEAMKAIQGVCEEKGVQPKLFERDWQSAIKPRGDGFSYSDWQSELELPMPTLVGEHQVTNAGMAIALVHAQTAVKIPDAAIRAGLGWVRWPARLQEIKNSPLNAMLPDGHDLWLDGGHNPAAGQVIRTFLSEVDPVEREIILILGMLGNKDAKGYLKPLSGIVNRVIAVPIPGEPGAAEPSFLAGAATDAGINGLVAKDVASALKMTGEKAQDERPPFVLIGGSLYLAGQVLREAGILPT</sequence>
<evidence type="ECO:0000256" key="21">
    <source>
        <dbReference type="ARBA" id="ARBA00049161"/>
    </source>
</evidence>
<dbReference type="PIRSF" id="PIRSF001563">
    <property type="entry name" value="Folylpolyglu_synth"/>
    <property type="match status" value="1"/>
</dbReference>
<evidence type="ECO:0000256" key="9">
    <source>
        <dbReference type="ARBA" id="ARBA00022598"/>
    </source>
</evidence>
<dbReference type="PROSITE" id="PS01012">
    <property type="entry name" value="FOLYLPOLYGLU_SYNT_2"/>
    <property type="match status" value="1"/>
</dbReference>
<dbReference type="Pfam" id="PF02875">
    <property type="entry name" value="Mur_ligase_C"/>
    <property type="match status" value="1"/>
</dbReference>
<comment type="catalytic activity">
    <reaction evidence="18">
        <text>(6S)-5,6,7,8-tetrahydrofolyl-(gamma-L-Glu)(n) + L-glutamate + ATP = (6S)-5,6,7,8-tetrahydrofolyl-(gamma-L-Glu)(n+1) + ADP + phosphate + H(+)</text>
        <dbReference type="Rhea" id="RHEA:10580"/>
        <dbReference type="Rhea" id="RHEA-COMP:14738"/>
        <dbReference type="Rhea" id="RHEA-COMP:14740"/>
        <dbReference type="ChEBI" id="CHEBI:15378"/>
        <dbReference type="ChEBI" id="CHEBI:29985"/>
        <dbReference type="ChEBI" id="CHEBI:30616"/>
        <dbReference type="ChEBI" id="CHEBI:43474"/>
        <dbReference type="ChEBI" id="CHEBI:141005"/>
        <dbReference type="ChEBI" id="CHEBI:456216"/>
        <dbReference type="EC" id="6.3.2.17"/>
    </reaction>
</comment>
<dbReference type="PANTHER" id="PTHR11136">
    <property type="entry name" value="FOLYLPOLYGLUTAMATE SYNTHASE-RELATED"/>
    <property type="match status" value="1"/>
</dbReference>
<evidence type="ECO:0000256" key="19">
    <source>
        <dbReference type="ARBA" id="ARBA00047808"/>
    </source>
</evidence>
<evidence type="ECO:0000256" key="14">
    <source>
        <dbReference type="ARBA" id="ARBA00022909"/>
    </source>
</evidence>
<evidence type="ECO:0000256" key="2">
    <source>
        <dbReference type="ARBA" id="ARBA00002714"/>
    </source>
</evidence>
<protein>
    <recommendedName>
        <fullName evidence="8">Dihydrofolate synthase/folylpolyglutamate synthase</fullName>
        <ecNumber evidence="6">6.3.2.12</ecNumber>
        <ecNumber evidence="7">6.3.2.17</ecNumber>
    </recommendedName>
    <alternativeName>
        <fullName evidence="17">Folylpoly-gamma-glutamate synthetase-dihydrofolate synthetase</fullName>
    </alternativeName>
    <alternativeName>
        <fullName evidence="15">Folylpolyglutamate synthetase</fullName>
    </alternativeName>
    <alternativeName>
        <fullName evidence="16">Tetrahydrofolylpolyglutamate synthase</fullName>
    </alternativeName>
</protein>
<dbReference type="FunFam" id="3.40.1190.10:FF:000011">
    <property type="entry name" value="Folylpolyglutamate synthase/dihydrofolate synthase"/>
    <property type="match status" value="1"/>
</dbReference>
<comment type="function">
    <text evidence="2">Functions in two distinct reactions of the de novo folate biosynthetic pathway. Catalyzes the addition of a glutamate residue to dihydropteroate (7,8-dihydropteroate or H2Pte) to form dihydrofolate (7,8-dihydrofolate monoglutamate or H2Pte-Glu). Also catalyzes successive additions of L-glutamate to tetrahydrofolate or 10-formyltetrahydrofolate or 5,10-methylenetetrahydrofolate, leading to folylpolyglutamate derivatives.</text>
</comment>
<keyword evidence="12 22" id="KW-0067">ATP-binding</keyword>
<keyword evidence="13" id="KW-0460">Magnesium</keyword>
<dbReference type="Proteomes" id="UP000183685">
    <property type="component" value="Unassembled WGS sequence"/>
</dbReference>
<evidence type="ECO:0000256" key="6">
    <source>
        <dbReference type="ARBA" id="ARBA00013023"/>
    </source>
</evidence>
<dbReference type="UniPathway" id="UPA00077">
    <property type="reaction ID" value="UER00157"/>
</dbReference>
<dbReference type="GO" id="GO:0008841">
    <property type="term" value="F:dihydrofolate synthase activity"/>
    <property type="evidence" value="ECO:0007669"/>
    <property type="project" value="UniProtKB-EC"/>
</dbReference>
<evidence type="ECO:0000259" key="24">
    <source>
        <dbReference type="Pfam" id="PF08245"/>
    </source>
</evidence>
<dbReference type="GO" id="GO:0046656">
    <property type="term" value="P:folic acid biosynthetic process"/>
    <property type="evidence" value="ECO:0007669"/>
    <property type="project" value="UniProtKB-KW"/>
</dbReference>
<evidence type="ECO:0000256" key="13">
    <source>
        <dbReference type="ARBA" id="ARBA00022842"/>
    </source>
</evidence>
<reference evidence="25 26" key="1">
    <citation type="submission" date="2016-10" db="EMBL/GenBank/DDBJ databases">
        <authorList>
            <person name="de Groot N.N."/>
        </authorList>
    </citation>
    <scope>NUCLEOTIDE SEQUENCE [LARGE SCALE GENOMIC DNA]</scope>
    <source>
        <strain evidence="25 26">CGMCC 1.9109</strain>
    </source>
</reference>
<evidence type="ECO:0000256" key="5">
    <source>
        <dbReference type="ARBA" id="ARBA00008276"/>
    </source>
</evidence>
<dbReference type="InterPro" id="IPR013221">
    <property type="entry name" value="Mur_ligase_cen"/>
</dbReference>
<evidence type="ECO:0000256" key="8">
    <source>
        <dbReference type="ARBA" id="ARBA00019357"/>
    </source>
</evidence>
<proteinExistence type="inferred from homology"/>
<evidence type="ECO:0000256" key="17">
    <source>
        <dbReference type="ARBA" id="ARBA00032510"/>
    </source>
</evidence>
<organism evidence="25 26">
    <name type="scientific">Kordiimonas lacus</name>
    <dbReference type="NCBI Taxonomy" id="637679"/>
    <lineage>
        <taxon>Bacteria</taxon>
        <taxon>Pseudomonadati</taxon>
        <taxon>Pseudomonadota</taxon>
        <taxon>Alphaproteobacteria</taxon>
        <taxon>Kordiimonadales</taxon>
        <taxon>Kordiimonadaceae</taxon>
        <taxon>Kordiimonas</taxon>
    </lineage>
</organism>
<dbReference type="GO" id="GO:0004326">
    <property type="term" value="F:tetrahydrofolylpolyglutamate synthase activity"/>
    <property type="evidence" value="ECO:0007669"/>
    <property type="project" value="UniProtKB-EC"/>
</dbReference>